<dbReference type="PROSITE" id="PS51688">
    <property type="entry name" value="ICA"/>
    <property type="match status" value="1"/>
</dbReference>
<protein>
    <submittedName>
        <fullName evidence="2">Tail fiber domain-containing protein</fullName>
    </submittedName>
</protein>
<evidence type="ECO:0000313" key="2">
    <source>
        <dbReference type="EMBL" id="QXR52628.1"/>
    </source>
</evidence>
<proteinExistence type="predicted"/>
<reference evidence="2" key="2">
    <citation type="submission" date="2021-05" db="EMBL/GenBank/DDBJ databases">
        <title>Whole genome sequencing of cultured pathogen.</title>
        <authorList>
            <person name="Hoffmann M."/>
            <person name="Balkey M."/>
            <person name="Luo Y."/>
        </authorList>
    </citation>
    <scope>NUCLEOTIDE SEQUENCE</scope>
    <source>
        <strain evidence="2">CFSAN058598</strain>
    </source>
</reference>
<dbReference type="InterPro" id="IPR030392">
    <property type="entry name" value="S74_ICA"/>
</dbReference>
<reference evidence="2" key="1">
    <citation type="submission" date="2018-04" db="EMBL/GenBank/DDBJ databases">
        <authorList>
            <person name="Bell R."/>
        </authorList>
    </citation>
    <scope>NUCLEOTIDE SEQUENCE</scope>
    <source>
        <strain evidence="2">CFSAN058598</strain>
    </source>
</reference>
<dbReference type="RefSeq" id="WP_108433683.1">
    <property type="nucleotide sequence ID" value="NZ_CP077696.1"/>
</dbReference>
<dbReference type="Pfam" id="PF13884">
    <property type="entry name" value="Peptidase_S74"/>
    <property type="match status" value="1"/>
</dbReference>
<organism evidence="2">
    <name type="scientific">Salmonella enterica I</name>
    <dbReference type="NCBI Taxonomy" id="59201"/>
    <lineage>
        <taxon>Bacteria</taxon>
        <taxon>Pseudomonadati</taxon>
        <taxon>Pseudomonadota</taxon>
        <taxon>Gammaproteobacteria</taxon>
        <taxon>Enterobacterales</taxon>
        <taxon>Enterobacteriaceae</taxon>
        <taxon>Salmonella</taxon>
    </lineage>
</organism>
<accession>A0A8F6NW61</accession>
<name>A0A8F6NW61_SALET</name>
<gene>
    <name evidence="2" type="ORF">DAX72_012515</name>
</gene>
<dbReference type="EMBL" id="CP077696">
    <property type="protein sequence ID" value="QXR52628.1"/>
    <property type="molecule type" value="Genomic_DNA"/>
</dbReference>
<sequence>MSAGTLTLTNDTDAVTGSSTAFTAELAAGDFIVVTVGGIPYTLPVKAVNNNTSLTLVSVYTGPTQSGAAWSAVPRVALNMVTAALVAQSAEALRGLNYDKQNWQQFFTADGDVTITLPDTSQTTGPSAKKLINSVSDKAKKGNNSDITSLTGLTTPLSVAQGGTGGATPADAANNIGLGQKSSPFFSQLNISTTGYAIIGVQNTSRGATDVGARVSIEASVAANSRGSIIQKNNQNTPENQIESLLPSSPGVLAVQGTSGREYKKDIEDADTCEAMRRIMGLRMVNFVYKDDELARVRFGIIAEEAEDVAPQYVKHNQFPVPGSQVYNEEGQLVNQQYADRPSIDNNPIVMDLLGCIQNLQAQITELKLTIAALQK</sequence>
<evidence type="ECO:0000259" key="1">
    <source>
        <dbReference type="PROSITE" id="PS51688"/>
    </source>
</evidence>
<dbReference type="AlphaFoldDB" id="A0A8F6NW61"/>
<feature type="domain" description="Peptidase S74" evidence="1">
    <location>
        <begin position="259"/>
        <end position="371"/>
    </location>
</feature>